<dbReference type="InterPro" id="IPR036163">
    <property type="entry name" value="HMA_dom_sf"/>
</dbReference>
<dbReference type="InterPro" id="IPR023214">
    <property type="entry name" value="HAD_sf"/>
</dbReference>
<gene>
    <name evidence="17" type="ORF">HOP61_00610</name>
</gene>
<keyword evidence="12 15" id="KW-1133">Transmembrane helix</keyword>
<evidence type="ECO:0000256" key="5">
    <source>
        <dbReference type="ARBA" id="ARBA00022553"/>
    </source>
</evidence>
<dbReference type="InterPro" id="IPR018303">
    <property type="entry name" value="ATPase_P-typ_P_site"/>
</dbReference>
<dbReference type="SUPFAM" id="SSF81653">
    <property type="entry name" value="Calcium ATPase, transduction domain A"/>
    <property type="match status" value="1"/>
</dbReference>
<keyword evidence="9 15" id="KW-0067">ATP-binding</keyword>
<dbReference type="InterPro" id="IPR017969">
    <property type="entry name" value="Heavy-metal-associated_CS"/>
</dbReference>
<dbReference type="InterPro" id="IPR059000">
    <property type="entry name" value="ATPase_P-type_domA"/>
</dbReference>
<evidence type="ECO:0000256" key="11">
    <source>
        <dbReference type="ARBA" id="ARBA00022967"/>
    </source>
</evidence>
<dbReference type="SUPFAM" id="SSF55008">
    <property type="entry name" value="HMA, heavy metal-associated domain"/>
    <property type="match status" value="1"/>
</dbReference>
<evidence type="ECO:0000256" key="2">
    <source>
        <dbReference type="ARBA" id="ARBA00006024"/>
    </source>
</evidence>
<dbReference type="GO" id="GO:0055070">
    <property type="term" value="P:copper ion homeostasis"/>
    <property type="evidence" value="ECO:0007669"/>
    <property type="project" value="TreeGrafter"/>
</dbReference>
<name>A0AAW4YND6_9GAMM</name>
<dbReference type="SUPFAM" id="SSF56784">
    <property type="entry name" value="HAD-like"/>
    <property type="match status" value="1"/>
</dbReference>
<feature type="transmembrane region" description="Helical" evidence="15">
    <location>
        <begin position="683"/>
        <end position="700"/>
    </location>
</feature>
<evidence type="ECO:0000256" key="8">
    <source>
        <dbReference type="ARBA" id="ARBA00022741"/>
    </source>
</evidence>
<feature type="transmembrane region" description="Helical" evidence="15">
    <location>
        <begin position="193"/>
        <end position="211"/>
    </location>
</feature>
<dbReference type="NCBIfam" id="TIGR01494">
    <property type="entry name" value="ATPase_P-type"/>
    <property type="match status" value="1"/>
</dbReference>
<keyword evidence="3" id="KW-0813">Transport</keyword>
<dbReference type="InterPro" id="IPR023299">
    <property type="entry name" value="ATPase_P-typ_cyto_dom_N"/>
</dbReference>
<reference evidence="17" key="2">
    <citation type="journal article" date="2021" name="Front. Microbiol.">
        <title>Aerobic Denitrification and Heterotrophic Sulfur Oxidation in the Genus Halomonas Revealed by Six Novel Species Characterizations and Genome-Based Analysis.</title>
        <authorList>
            <person name="Wang L."/>
            <person name="Shao Z."/>
        </authorList>
    </citation>
    <scope>NUCLEOTIDE SEQUENCE</scope>
    <source>
        <strain evidence="17">MCCC 1A05776</strain>
    </source>
</reference>
<keyword evidence="10" id="KW-0460">Magnesium</keyword>
<evidence type="ECO:0000256" key="14">
    <source>
        <dbReference type="ARBA" id="ARBA00023136"/>
    </source>
</evidence>
<keyword evidence="6 15" id="KW-0812">Transmembrane</keyword>
<dbReference type="AlphaFoldDB" id="A0AAW4YND6"/>
<dbReference type="PRINTS" id="PR00119">
    <property type="entry name" value="CATATPASE"/>
</dbReference>
<dbReference type="CDD" id="cd00371">
    <property type="entry name" value="HMA"/>
    <property type="match status" value="1"/>
</dbReference>
<dbReference type="InterPro" id="IPR023298">
    <property type="entry name" value="ATPase_P-typ_TM_dom_sf"/>
</dbReference>
<evidence type="ECO:0000256" key="3">
    <source>
        <dbReference type="ARBA" id="ARBA00022448"/>
    </source>
</evidence>
<dbReference type="InterPro" id="IPR008250">
    <property type="entry name" value="ATPase_P-typ_transduc_dom_A_sf"/>
</dbReference>
<feature type="transmembrane region" description="Helical" evidence="15">
    <location>
        <begin position="373"/>
        <end position="398"/>
    </location>
</feature>
<dbReference type="InterPro" id="IPR001757">
    <property type="entry name" value="P_typ_ATPase"/>
</dbReference>
<evidence type="ECO:0000256" key="13">
    <source>
        <dbReference type="ARBA" id="ARBA00023065"/>
    </source>
</evidence>
<dbReference type="Gene3D" id="3.40.50.1000">
    <property type="entry name" value="HAD superfamily/HAD-like"/>
    <property type="match status" value="1"/>
</dbReference>
<comment type="similarity">
    <text evidence="2 15">Belongs to the cation transport ATPase (P-type) (TC 3.A.3) family. Type IB subfamily.</text>
</comment>
<keyword evidence="11" id="KW-1278">Translocase</keyword>
<dbReference type="Gene3D" id="3.40.1110.10">
    <property type="entry name" value="Calcium-transporting ATPase, cytoplasmic domain N"/>
    <property type="match status" value="1"/>
</dbReference>
<feature type="domain" description="HMA" evidence="16">
    <location>
        <begin position="13"/>
        <end position="79"/>
    </location>
</feature>
<evidence type="ECO:0000256" key="4">
    <source>
        <dbReference type="ARBA" id="ARBA00022475"/>
    </source>
</evidence>
<dbReference type="GO" id="GO:0016887">
    <property type="term" value="F:ATP hydrolysis activity"/>
    <property type="evidence" value="ECO:0007669"/>
    <property type="project" value="InterPro"/>
</dbReference>
<comment type="subcellular location">
    <subcellularLocation>
        <location evidence="1">Cell membrane</location>
        <topology evidence="1">Multi-pass membrane protein</topology>
    </subcellularLocation>
</comment>
<dbReference type="InterPro" id="IPR027256">
    <property type="entry name" value="P-typ_ATPase_IB"/>
</dbReference>
<dbReference type="InterPro" id="IPR006121">
    <property type="entry name" value="HMA_dom"/>
</dbReference>
<dbReference type="Pfam" id="PF00403">
    <property type="entry name" value="HMA"/>
    <property type="match status" value="1"/>
</dbReference>
<dbReference type="PROSITE" id="PS01047">
    <property type="entry name" value="HMA_1"/>
    <property type="match status" value="1"/>
</dbReference>
<keyword evidence="7 15" id="KW-0479">Metal-binding</keyword>
<evidence type="ECO:0000256" key="6">
    <source>
        <dbReference type="ARBA" id="ARBA00022692"/>
    </source>
</evidence>
<dbReference type="GO" id="GO:0005524">
    <property type="term" value="F:ATP binding"/>
    <property type="evidence" value="ECO:0007669"/>
    <property type="project" value="UniProtKB-UniRule"/>
</dbReference>
<evidence type="ECO:0000256" key="7">
    <source>
        <dbReference type="ARBA" id="ARBA00022723"/>
    </source>
</evidence>
<evidence type="ECO:0000313" key="17">
    <source>
        <dbReference type="EMBL" id="MCE8049797.1"/>
    </source>
</evidence>
<keyword evidence="8 15" id="KW-0547">Nucleotide-binding</keyword>
<evidence type="ECO:0000256" key="9">
    <source>
        <dbReference type="ARBA" id="ARBA00022840"/>
    </source>
</evidence>
<keyword evidence="14 15" id="KW-0472">Membrane</keyword>
<dbReference type="Pfam" id="PF00122">
    <property type="entry name" value="E1-E2_ATPase"/>
    <property type="match status" value="1"/>
</dbReference>
<dbReference type="RefSeq" id="WP_234238314.1">
    <property type="nucleotide sequence ID" value="NZ_JABFTS010000001.1"/>
</dbReference>
<keyword evidence="4 15" id="KW-1003">Cell membrane</keyword>
<sequence length="749" mass="78775">MDAISDSQSERQGEALYSVQGLWCTSCALAVEAQLARMPGVSAASVHYPSATLLVQGQPPALEEARLVAAVSRLGYRLGPPEAIGDAEARLDAESRYLTLRLLMAVAFGMWTMLASLLIYAGAMPSAELDVIMAWVSGAFALPVVTYVALPFYRAGWRTTRAWRPGMDALVALGALTAVGVSLWLLMLGSPEVYFDTAVMLVTLLLVGRLVETLCRHRGLRALQALHRPPAQVQRWVADAWHSCALEAVAVGDRLRVEPGETLPLDGVLRDGEALLDLSPLTGESAPRRCLPGDAVAAGCRNLGAALVFEVTAPAGECRLDRLREQMWWQQARKGELQRLADRFAGWLSPLAVVLALLTLVATWLAGVPTEEAWVRALSVLVVACPCAVGLAIPLAGLAGSGQALERGVVIRDPGAFETLARIRSAAFDKTGTLTAGEPQVQAMYSTANLSEPELLALASVAARGSEHPLARAVRRYVQDAQDAGAGGELEIVQAEEVGGRGRRVSLGDGRELLLGSRAWLAEQGVATQQAADSGESEVLLACDGALLARFTLGETALPGTAETLAELRRHGLALALISGDRAPAVRRLAHAVGMKAEECYAGRSPEAKAKLLAAMPQPSLYVGDGLNDVVGLATASVGVAPLGANSTVQEGASVALLKPGVAGVEVAWRLAHRTRRVMRQNLVLSGIYNLLALGLAVAMPIPPLIAVLAMVASSLSVVANSARLALAGEREPQVRQQSQQVGALGTAP</sequence>
<reference evidence="17" key="1">
    <citation type="submission" date="2020-05" db="EMBL/GenBank/DDBJ databases">
        <authorList>
            <person name="Wang L."/>
            <person name="Shao Z."/>
        </authorList>
    </citation>
    <scope>NUCLEOTIDE SEQUENCE</scope>
    <source>
        <strain evidence="17">MCCC 1A05776</strain>
    </source>
</reference>
<evidence type="ECO:0000256" key="10">
    <source>
        <dbReference type="ARBA" id="ARBA00022842"/>
    </source>
</evidence>
<dbReference type="PROSITE" id="PS50846">
    <property type="entry name" value="HMA_2"/>
    <property type="match status" value="1"/>
</dbReference>
<feature type="transmembrane region" description="Helical" evidence="15">
    <location>
        <begin position="165"/>
        <end position="187"/>
    </location>
</feature>
<dbReference type="EMBL" id="JABFTS010000001">
    <property type="protein sequence ID" value="MCE8049797.1"/>
    <property type="molecule type" value="Genomic_DNA"/>
</dbReference>
<feature type="transmembrane region" description="Helical" evidence="15">
    <location>
        <begin position="132"/>
        <end position="153"/>
    </location>
</feature>
<accession>A0AAW4YND6</accession>
<proteinExistence type="inferred from homology"/>
<feature type="transmembrane region" description="Helical" evidence="15">
    <location>
        <begin position="100"/>
        <end position="120"/>
    </location>
</feature>
<evidence type="ECO:0000256" key="1">
    <source>
        <dbReference type="ARBA" id="ARBA00004651"/>
    </source>
</evidence>
<keyword evidence="13" id="KW-0406">Ion transport</keyword>
<evidence type="ECO:0000256" key="12">
    <source>
        <dbReference type="ARBA" id="ARBA00022989"/>
    </source>
</evidence>
<feature type="transmembrane region" description="Helical" evidence="15">
    <location>
        <begin position="706"/>
        <end position="727"/>
    </location>
</feature>
<dbReference type="Gene3D" id="3.30.70.100">
    <property type="match status" value="1"/>
</dbReference>
<dbReference type="Proteomes" id="UP001320178">
    <property type="component" value="Unassembled WGS sequence"/>
</dbReference>
<dbReference type="Gene3D" id="2.70.150.10">
    <property type="entry name" value="Calcium-transporting ATPase, cytoplasmic transduction domain A"/>
    <property type="match status" value="1"/>
</dbReference>
<keyword evidence="5" id="KW-0597">Phosphoprotein</keyword>
<dbReference type="GO" id="GO:0005886">
    <property type="term" value="C:plasma membrane"/>
    <property type="evidence" value="ECO:0007669"/>
    <property type="project" value="UniProtKB-SubCell"/>
</dbReference>
<protein>
    <submittedName>
        <fullName evidence="17">Cation-translocating P-type ATPase</fullName>
    </submittedName>
</protein>
<comment type="caution">
    <text evidence="17">The sequence shown here is derived from an EMBL/GenBank/DDBJ whole genome shotgun (WGS) entry which is preliminary data.</text>
</comment>
<dbReference type="InterPro" id="IPR036412">
    <property type="entry name" value="HAD-like_sf"/>
</dbReference>
<dbReference type="GO" id="GO:0005507">
    <property type="term" value="F:copper ion binding"/>
    <property type="evidence" value="ECO:0007669"/>
    <property type="project" value="TreeGrafter"/>
</dbReference>
<dbReference type="PANTHER" id="PTHR43520">
    <property type="entry name" value="ATP7, ISOFORM B"/>
    <property type="match status" value="1"/>
</dbReference>
<evidence type="ECO:0000259" key="16">
    <source>
        <dbReference type="PROSITE" id="PS50846"/>
    </source>
</evidence>
<dbReference type="PANTHER" id="PTHR43520:SF5">
    <property type="entry name" value="CATION-TRANSPORTING P-TYPE ATPASE-RELATED"/>
    <property type="match status" value="1"/>
</dbReference>
<dbReference type="NCBIfam" id="TIGR01525">
    <property type="entry name" value="ATPase-IB_hvy"/>
    <property type="match status" value="1"/>
</dbReference>
<feature type="transmembrane region" description="Helical" evidence="15">
    <location>
        <begin position="344"/>
        <end position="367"/>
    </location>
</feature>
<dbReference type="PROSITE" id="PS00154">
    <property type="entry name" value="ATPASE_E1_E2"/>
    <property type="match status" value="1"/>
</dbReference>
<organism evidence="17 18">
    <name type="scientific">Billgrantia desiderata</name>
    <dbReference type="NCBI Taxonomy" id="52021"/>
    <lineage>
        <taxon>Bacteria</taxon>
        <taxon>Pseudomonadati</taxon>
        <taxon>Pseudomonadota</taxon>
        <taxon>Gammaproteobacteria</taxon>
        <taxon>Oceanospirillales</taxon>
        <taxon>Halomonadaceae</taxon>
        <taxon>Billgrantia</taxon>
    </lineage>
</organism>
<evidence type="ECO:0000256" key="15">
    <source>
        <dbReference type="RuleBase" id="RU362081"/>
    </source>
</evidence>
<dbReference type="GO" id="GO:0043682">
    <property type="term" value="F:P-type divalent copper transporter activity"/>
    <property type="evidence" value="ECO:0007669"/>
    <property type="project" value="TreeGrafter"/>
</dbReference>
<dbReference type="SUPFAM" id="SSF81665">
    <property type="entry name" value="Calcium ATPase, transmembrane domain M"/>
    <property type="match status" value="1"/>
</dbReference>
<evidence type="ECO:0000313" key="18">
    <source>
        <dbReference type="Proteomes" id="UP001320178"/>
    </source>
</evidence>
<dbReference type="Pfam" id="PF00702">
    <property type="entry name" value="Hydrolase"/>
    <property type="match status" value="1"/>
</dbReference>